<dbReference type="RefSeq" id="WP_133588376.1">
    <property type="nucleotide sequence ID" value="NZ_CP037953.1"/>
</dbReference>
<dbReference type="AlphaFoldDB" id="A0A4R6URX1"/>
<dbReference type="GO" id="GO:0005829">
    <property type="term" value="C:cytosol"/>
    <property type="evidence" value="ECO:0007669"/>
    <property type="project" value="TreeGrafter"/>
</dbReference>
<dbReference type="Proteomes" id="UP000295375">
    <property type="component" value="Unassembled WGS sequence"/>
</dbReference>
<dbReference type="InterPro" id="IPR050807">
    <property type="entry name" value="TransReg_Diox_bact_type"/>
</dbReference>
<dbReference type="InterPro" id="IPR010982">
    <property type="entry name" value="Lambda_DNA-bd_dom_sf"/>
</dbReference>
<dbReference type="GO" id="GO:0003677">
    <property type="term" value="F:DNA binding"/>
    <property type="evidence" value="ECO:0007669"/>
    <property type="project" value="UniProtKB-KW"/>
</dbReference>
<dbReference type="Pfam" id="PF01381">
    <property type="entry name" value="HTH_3"/>
    <property type="match status" value="1"/>
</dbReference>
<dbReference type="InterPro" id="IPR013096">
    <property type="entry name" value="Cupin_2"/>
</dbReference>
<dbReference type="SUPFAM" id="SSF47413">
    <property type="entry name" value="lambda repressor-like DNA-binding domains"/>
    <property type="match status" value="1"/>
</dbReference>
<proteinExistence type="predicted"/>
<dbReference type="InterPro" id="IPR001387">
    <property type="entry name" value="Cro/C1-type_HTH"/>
</dbReference>
<dbReference type="InterPro" id="IPR014710">
    <property type="entry name" value="RmlC-like_jellyroll"/>
</dbReference>
<dbReference type="SUPFAM" id="SSF51182">
    <property type="entry name" value="RmlC-like cupins"/>
    <property type="match status" value="1"/>
</dbReference>
<gene>
    <name evidence="5" type="ORF">EV696_103142</name>
</gene>
<dbReference type="PROSITE" id="PS50943">
    <property type="entry name" value="HTH_CROC1"/>
    <property type="match status" value="1"/>
</dbReference>
<dbReference type="PANTHER" id="PTHR46797:SF23">
    <property type="entry name" value="HTH-TYPE TRANSCRIPTIONAL REGULATOR SUTR"/>
    <property type="match status" value="1"/>
</dbReference>
<keyword evidence="3" id="KW-0804">Transcription</keyword>
<protein>
    <submittedName>
        <fullName evidence="5">XRE family transcriptional regulator</fullName>
    </submittedName>
</protein>
<keyword evidence="6" id="KW-1185">Reference proteome</keyword>
<evidence type="ECO:0000313" key="5">
    <source>
        <dbReference type="EMBL" id="TDQ49772.1"/>
    </source>
</evidence>
<comment type="caution">
    <text evidence="5">The sequence shown here is derived from an EMBL/GenBank/DDBJ whole genome shotgun (WGS) entry which is preliminary data.</text>
</comment>
<dbReference type="PANTHER" id="PTHR46797">
    <property type="entry name" value="HTH-TYPE TRANSCRIPTIONAL REGULATOR"/>
    <property type="match status" value="1"/>
</dbReference>
<evidence type="ECO:0000256" key="1">
    <source>
        <dbReference type="ARBA" id="ARBA00023015"/>
    </source>
</evidence>
<dbReference type="EMBL" id="SNYM01000003">
    <property type="protein sequence ID" value="TDQ49772.1"/>
    <property type="molecule type" value="Genomic_DNA"/>
</dbReference>
<evidence type="ECO:0000259" key="4">
    <source>
        <dbReference type="PROSITE" id="PS50943"/>
    </source>
</evidence>
<dbReference type="InterPro" id="IPR011051">
    <property type="entry name" value="RmlC_Cupin_sf"/>
</dbReference>
<dbReference type="CDD" id="cd02209">
    <property type="entry name" value="cupin_XRE_C"/>
    <property type="match status" value="1"/>
</dbReference>
<evidence type="ECO:0000256" key="2">
    <source>
        <dbReference type="ARBA" id="ARBA00023125"/>
    </source>
</evidence>
<evidence type="ECO:0000313" key="6">
    <source>
        <dbReference type="Proteomes" id="UP000295375"/>
    </source>
</evidence>
<dbReference type="SMART" id="SM00530">
    <property type="entry name" value="HTH_XRE"/>
    <property type="match status" value="1"/>
</dbReference>
<dbReference type="CDD" id="cd00093">
    <property type="entry name" value="HTH_XRE"/>
    <property type="match status" value="1"/>
</dbReference>
<dbReference type="OrthoDB" id="9792093at2"/>
<accession>A0A4R6URX1</accession>
<dbReference type="Pfam" id="PF07883">
    <property type="entry name" value="Cupin_2"/>
    <property type="match status" value="1"/>
</dbReference>
<evidence type="ECO:0000256" key="3">
    <source>
        <dbReference type="ARBA" id="ARBA00023163"/>
    </source>
</evidence>
<dbReference type="Gene3D" id="2.60.120.10">
    <property type="entry name" value="Jelly Rolls"/>
    <property type="match status" value="1"/>
</dbReference>
<dbReference type="GO" id="GO:0003700">
    <property type="term" value="F:DNA-binding transcription factor activity"/>
    <property type="evidence" value="ECO:0007669"/>
    <property type="project" value="TreeGrafter"/>
</dbReference>
<reference evidence="5 6" key="1">
    <citation type="submission" date="2019-03" db="EMBL/GenBank/DDBJ databases">
        <title>Genomic Encyclopedia of Type Strains, Phase IV (KMG-IV): sequencing the most valuable type-strain genomes for metagenomic binning, comparative biology and taxonomic classification.</title>
        <authorList>
            <person name="Goeker M."/>
        </authorList>
    </citation>
    <scope>NUCLEOTIDE SEQUENCE [LARGE SCALE GENOMIC DNA]</scope>
    <source>
        <strain evidence="5 6">DSM 103792</strain>
    </source>
</reference>
<organism evidence="5 6">
    <name type="scientific">Permianibacter aggregans</name>
    <dbReference type="NCBI Taxonomy" id="1510150"/>
    <lineage>
        <taxon>Bacteria</taxon>
        <taxon>Pseudomonadati</taxon>
        <taxon>Pseudomonadota</taxon>
        <taxon>Gammaproteobacteria</taxon>
        <taxon>Pseudomonadales</taxon>
        <taxon>Pseudomonadaceae</taxon>
        <taxon>Permianibacter</taxon>
    </lineage>
</organism>
<keyword evidence="2" id="KW-0238">DNA-binding</keyword>
<feature type="domain" description="HTH cro/C1-type" evidence="4">
    <location>
        <begin position="14"/>
        <end position="68"/>
    </location>
</feature>
<keyword evidence="1" id="KW-0805">Transcription regulation</keyword>
<name>A0A4R6URX1_9GAMM</name>
<dbReference type="Gene3D" id="1.10.260.40">
    <property type="entry name" value="lambda repressor-like DNA-binding domains"/>
    <property type="match status" value="1"/>
</dbReference>
<sequence length="188" mass="20870">MPLDETSQQVANALRALRHQHNWSLDRASEATGVSKAMLGQIERGESSPTVATLWKIATGFGVSLSSLLEPKPEIPTTTQLRRVAKLRRNPGGDQMTVAPLLPFEPGLGFEIFELTIEPGDERHSEPHEAGVTEIVIVAKGKMEVLIDSEWQTLNEGDALRFAADKPHGYRNRGRKPAVFYDVIRYSR</sequence>